<evidence type="ECO:0000259" key="1">
    <source>
        <dbReference type="SMART" id="SM00065"/>
    </source>
</evidence>
<dbReference type="EMBL" id="CP089291">
    <property type="protein sequence ID" value="UOF92070.1"/>
    <property type="molecule type" value="Genomic_DNA"/>
</dbReference>
<dbReference type="InterPro" id="IPR003018">
    <property type="entry name" value="GAF"/>
</dbReference>
<dbReference type="Proteomes" id="UP000830167">
    <property type="component" value="Chromosome"/>
</dbReference>
<evidence type="ECO:0000313" key="2">
    <source>
        <dbReference type="EMBL" id="UOF92070.1"/>
    </source>
</evidence>
<name>A0ABY4CW02_9BACL</name>
<organism evidence="2 3">
    <name type="scientific">Fodinisporobacter ferrooxydans</name>
    <dbReference type="NCBI Taxonomy" id="2901836"/>
    <lineage>
        <taxon>Bacteria</taxon>
        <taxon>Bacillati</taxon>
        <taxon>Bacillota</taxon>
        <taxon>Bacilli</taxon>
        <taxon>Bacillales</taxon>
        <taxon>Alicyclobacillaceae</taxon>
        <taxon>Fodinisporobacter</taxon>
    </lineage>
</organism>
<gene>
    <name evidence="2" type="ORF">LSG31_07525</name>
</gene>
<sequence>MWSLQEEIEGCLFELRRLTATDFAAIACSNQKDQTIRWVYVSGNRNDRYKRILLRPGKGIAGKVAKSGRPMVIHSFSPKSGDDPREYPILLAENLKSVVGVPITIEDRVFGILLIGSRQERIFAEQDVELVTNVAEQLGPLLKQQGGIENGNVRQITFYRHMGGHESM</sequence>
<dbReference type="InterPro" id="IPR029016">
    <property type="entry name" value="GAF-like_dom_sf"/>
</dbReference>
<dbReference type="RefSeq" id="WP_347438753.1">
    <property type="nucleotide sequence ID" value="NZ_CP089291.1"/>
</dbReference>
<proteinExistence type="predicted"/>
<dbReference type="SUPFAM" id="SSF55781">
    <property type="entry name" value="GAF domain-like"/>
    <property type="match status" value="1"/>
</dbReference>
<dbReference type="Pfam" id="PF13185">
    <property type="entry name" value="GAF_2"/>
    <property type="match status" value="1"/>
</dbReference>
<evidence type="ECO:0000313" key="3">
    <source>
        <dbReference type="Proteomes" id="UP000830167"/>
    </source>
</evidence>
<protein>
    <submittedName>
        <fullName evidence="2">GAF domain-containing protein</fullName>
    </submittedName>
</protein>
<dbReference type="SMART" id="SM00065">
    <property type="entry name" value="GAF"/>
    <property type="match status" value="1"/>
</dbReference>
<feature type="domain" description="GAF" evidence="1">
    <location>
        <begin position="3"/>
        <end position="152"/>
    </location>
</feature>
<keyword evidence="3" id="KW-1185">Reference proteome</keyword>
<reference evidence="2" key="1">
    <citation type="submission" date="2021-12" db="EMBL/GenBank/DDBJ databases">
        <title>Alicyclobacillaceae gen. nov., sp. nov., isolated from chalcocite enrichment system.</title>
        <authorList>
            <person name="Jiang Z."/>
        </authorList>
    </citation>
    <scope>NUCLEOTIDE SEQUENCE</scope>
    <source>
        <strain evidence="2">MYW30-H2</strain>
    </source>
</reference>
<dbReference type="Gene3D" id="3.30.450.40">
    <property type="match status" value="1"/>
</dbReference>
<accession>A0ABY4CW02</accession>